<dbReference type="PANTHER" id="PTHR10593:SF214">
    <property type="entry name" value="PROTEIN INDETERMINATE-DOMAIN 5, CHLOROPLASTIC"/>
    <property type="match status" value="1"/>
</dbReference>
<feature type="compositionally biased region" description="Polar residues" evidence="8">
    <location>
        <begin position="19"/>
        <end position="36"/>
    </location>
</feature>
<dbReference type="Proteomes" id="UP000886885">
    <property type="component" value="Chromosome 10D"/>
</dbReference>
<feature type="region of interest" description="Disordered" evidence="8">
    <location>
        <begin position="570"/>
        <end position="628"/>
    </location>
</feature>
<accession>A0A8X8CKU7</accession>
<evidence type="ECO:0000256" key="7">
    <source>
        <dbReference type="PROSITE-ProRule" id="PRU00042"/>
    </source>
</evidence>
<keyword evidence="2" id="KW-0677">Repeat</keyword>
<dbReference type="PANTHER" id="PTHR10593">
    <property type="entry name" value="SERINE/THREONINE-PROTEIN KINASE RIO"/>
    <property type="match status" value="1"/>
</dbReference>
<gene>
    <name evidence="10" type="ORF">POTOM_037883</name>
</gene>
<evidence type="ECO:0000256" key="4">
    <source>
        <dbReference type="ARBA" id="ARBA00022833"/>
    </source>
</evidence>
<keyword evidence="3 7" id="KW-0863">Zinc-finger</keyword>
<organism evidence="10 11">
    <name type="scientific">Populus tomentosa</name>
    <name type="common">Chinese white poplar</name>
    <dbReference type="NCBI Taxonomy" id="118781"/>
    <lineage>
        <taxon>Eukaryota</taxon>
        <taxon>Viridiplantae</taxon>
        <taxon>Streptophyta</taxon>
        <taxon>Embryophyta</taxon>
        <taxon>Tracheophyta</taxon>
        <taxon>Spermatophyta</taxon>
        <taxon>Magnoliopsida</taxon>
        <taxon>eudicotyledons</taxon>
        <taxon>Gunneridae</taxon>
        <taxon>Pentapetalae</taxon>
        <taxon>rosids</taxon>
        <taxon>fabids</taxon>
        <taxon>Malpighiales</taxon>
        <taxon>Salicaceae</taxon>
        <taxon>Saliceae</taxon>
        <taxon>Populus</taxon>
    </lineage>
</organism>
<dbReference type="Pfam" id="PF12874">
    <property type="entry name" value="zf-met"/>
    <property type="match status" value="1"/>
</dbReference>
<keyword evidence="6" id="KW-0804">Transcription</keyword>
<keyword evidence="5" id="KW-0805">Transcription regulation</keyword>
<proteinExistence type="predicted"/>
<keyword evidence="1" id="KW-0479">Metal-binding</keyword>
<dbReference type="GO" id="GO:0008270">
    <property type="term" value="F:zinc ion binding"/>
    <property type="evidence" value="ECO:0007669"/>
    <property type="project" value="UniProtKB-KW"/>
</dbReference>
<comment type="caution">
    <text evidence="10">The sequence shown here is derived from an EMBL/GenBank/DDBJ whole genome shotgun (WGS) entry which is preliminary data.</text>
</comment>
<feature type="compositionally biased region" description="Low complexity" evidence="8">
    <location>
        <begin position="446"/>
        <end position="467"/>
    </location>
</feature>
<feature type="region of interest" description="Disordered" evidence="8">
    <location>
        <begin position="1"/>
        <end position="51"/>
    </location>
</feature>
<dbReference type="EMBL" id="JAAWWB010000020">
    <property type="protein sequence ID" value="KAG6757567.1"/>
    <property type="molecule type" value="Genomic_DNA"/>
</dbReference>
<evidence type="ECO:0000313" key="11">
    <source>
        <dbReference type="Proteomes" id="UP000886885"/>
    </source>
</evidence>
<dbReference type="PROSITE" id="PS50157">
    <property type="entry name" value="ZINC_FINGER_C2H2_2"/>
    <property type="match status" value="1"/>
</dbReference>
<evidence type="ECO:0000256" key="1">
    <source>
        <dbReference type="ARBA" id="ARBA00022723"/>
    </source>
</evidence>
<evidence type="ECO:0000256" key="6">
    <source>
        <dbReference type="ARBA" id="ARBA00023163"/>
    </source>
</evidence>
<evidence type="ECO:0000259" key="9">
    <source>
        <dbReference type="PROSITE" id="PS50157"/>
    </source>
</evidence>
<dbReference type="Pfam" id="PF22995">
    <property type="entry name" value="C2CH-3rd_BIRD-IDD"/>
    <property type="match status" value="1"/>
</dbReference>
<feature type="domain" description="C2H2-type" evidence="9">
    <location>
        <begin position="54"/>
        <end position="76"/>
    </location>
</feature>
<protein>
    <recommendedName>
        <fullName evidence="9">C2H2-type domain-containing protein</fullName>
    </recommendedName>
</protein>
<dbReference type="Pfam" id="PF22996">
    <property type="entry name" value="C2H2-2nd_BIRD-IDD"/>
    <property type="match status" value="1"/>
</dbReference>
<keyword evidence="11" id="KW-1185">Reference proteome</keyword>
<name>A0A8X8CKU7_POPTO</name>
<dbReference type="GO" id="GO:0003700">
    <property type="term" value="F:DNA-binding transcription factor activity"/>
    <property type="evidence" value="ECO:0007669"/>
    <property type="project" value="TreeGrafter"/>
</dbReference>
<feature type="compositionally biased region" description="Polar residues" evidence="8">
    <location>
        <begin position="610"/>
        <end position="621"/>
    </location>
</feature>
<evidence type="ECO:0000256" key="3">
    <source>
        <dbReference type="ARBA" id="ARBA00022771"/>
    </source>
</evidence>
<dbReference type="OrthoDB" id="6354171at2759"/>
<dbReference type="InterPro" id="IPR055187">
    <property type="entry name" value="C2CH-3rd_BIRD-IDD"/>
</dbReference>
<feature type="region of interest" description="Disordered" evidence="8">
    <location>
        <begin position="446"/>
        <end position="472"/>
    </location>
</feature>
<evidence type="ECO:0000256" key="8">
    <source>
        <dbReference type="SAM" id="MobiDB-lite"/>
    </source>
</evidence>
<dbReference type="SMART" id="SM00355">
    <property type="entry name" value="ZnF_C2H2"/>
    <property type="match status" value="3"/>
</dbReference>
<dbReference type="InterPro" id="IPR031140">
    <property type="entry name" value="IDD1-16"/>
</dbReference>
<keyword evidence="4" id="KW-0862">Zinc</keyword>
<evidence type="ECO:0000313" key="10">
    <source>
        <dbReference type="EMBL" id="KAG6757567.1"/>
    </source>
</evidence>
<sequence>MAASSSSAPFFGIREEDQNQQMKQQHSSTPTSSSVQAPPPQKKKRNQPGTPSKFICEVCNKGFQREQNLQLHRRGHNLPWKLKQKTTKEVRRKVYLCPEPTCVHHEPSRALGDLTGIKKHYSRKHGEKKWKCEKCSKKYAVQSDWKAHSKTCGTREYRCDCGTLFSRACSCILPSLFSYGLARCDQVCALAASSPNNCCRRDSFITHRAFCDALAQESARNPPTNLNTIGSHLYGSSNMTLGLSQVGTQISSLQDHNNQSTDVLRLGGGGSRTGQFDHLLPSSIGSSSFRPPQQMPSPAFFMQEPNQNYHDENQSQQDLLQNKPFHHGLMQFADIHNTTGNPPSAGNLFNLSFLSNSSTASSISNSNNANNSNSNLPTSGLLMPSHFNNQNGVGGGEGSNIFSNNVMGNQMTSGVPSLYSSSVQNDNMVSHMSATALLQKAAQMGSSSSNNSASLLRSFGSSSSSGNKSDRPLVGGNFSGMFSENENNLHDLMNSFAPGNSSMFGSGHAQENPYGGYTSSRTSLEQEKQHHGPNFGNTNMDEAKLHQSLNASIGGSDRLTRDFLGVGPQIVRSMSGSSGFSQREKQQQPQRQHHGMDMGGSSLDSERHNANISAAPTSQSFGGNGSFQ</sequence>
<evidence type="ECO:0000256" key="5">
    <source>
        <dbReference type="ARBA" id="ARBA00023015"/>
    </source>
</evidence>
<reference evidence="10" key="1">
    <citation type="journal article" date="2020" name="bioRxiv">
        <title>Hybrid origin of Populus tomentosa Carr. identified through genome sequencing and phylogenomic analysis.</title>
        <authorList>
            <person name="An X."/>
            <person name="Gao K."/>
            <person name="Chen Z."/>
            <person name="Li J."/>
            <person name="Yang X."/>
            <person name="Yang X."/>
            <person name="Zhou J."/>
            <person name="Guo T."/>
            <person name="Zhao T."/>
            <person name="Huang S."/>
            <person name="Miao D."/>
            <person name="Khan W.U."/>
            <person name="Rao P."/>
            <person name="Ye M."/>
            <person name="Lei B."/>
            <person name="Liao W."/>
            <person name="Wang J."/>
            <person name="Ji L."/>
            <person name="Li Y."/>
            <person name="Guo B."/>
            <person name="Mustafa N.S."/>
            <person name="Li S."/>
            <person name="Yun Q."/>
            <person name="Keller S.R."/>
            <person name="Mao J."/>
            <person name="Zhang R."/>
            <person name="Strauss S.H."/>
        </authorList>
    </citation>
    <scope>NUCLEOTIDE SEQUENCE</scope>
    <source>
        <strain evidence="10">GM15</strain>
        <tissue evidence="10">Leaf</tissue>
    </source>
</reference>
<dbReference type="AlphaFoldDB" id="A0A8X8CKU7"/>
<feature type="compositionally biased region" description="Polar residues" evidence="8">
    <location>
        <begin position="572"/>
        <end position="581"/>
    </location>
</feature>
<dbReference type="PROSITE" id="PS00028">
    <property type="entry name" value="ZINC_FINGER_C2H2_1"/>
    <property type="match status" value="1"/>
</dbReference>
<dbReference type="GO" id="GO:0005634">
    <property type="term" value="C:nucleus"/>
    <property type="evidence" value="ECO:0007669"/>
    <property type="project" value="TreeGrafter"/>
</dbReference>
<dbReference type="InterPro" id="IPR013087">
    <property type="entry name" value="Znf_C2H2_type"/>
</dbReference>
<dbReference type="InterPro" id="IPR055186">
    <property type="entry name" value="C2H2-2nd_BIRD-IDD"/>
</dbReference>
<feature type="region of interest" description="Disordered" evidence="8">
    <location>
        <begin position="504"/>
        <end position="539"/>
    </location>
</feature>
<dbReference type="InterPro" id="IPR055185">
    <property type="entry name" value="C2CH-4th_BIRD-IDD"/>
</dbReference>
<dbReference type="Pfam" id="PF22992">
    <property type="entry name" value="C2CH-4th_BIRD-IDD"/>
    <property type="match status" value="1"/>
</dbReference>
<evidence type="ECO:0000256" key="2">
    <source>
        <dbReference type="ARBA" id="ARBA00022737"/>
    </source>
</evidence>